<comment type="caution">
    <text evidence="2">The sequence shown here is derived from an EMBL/GenBank/DDBJ whole genome shotgun (WGS) entry which is preliminary data.</text>
</comment>
<accession>A0ABR3KBD5</accession>
<evidence type="ECO:0000313" key="2">
    <source>
        <dbReference type="EMBL" id="KAL1232212.1"/>
    </source>
</evidence>
<evidence type="ECO:0000256" key="1">
    <source>
        <dbReference type="SAM" id="MobiDB-lite"/>
    </source>
</evidence>
<feature type="compositionally biased region" description="Low complexity" evidence="1">
    <location>
        <begin position="56"/>
        <end position="69"/>
    </location>
</feature>
<feature type="compositionally biased region" description="Basic and acidic residues" evidence="1">
    <location>
        <begin position="32"/>
        <end position="44"/>
    </location>
</feature>
<organism evidence="2 3">
    <name type="scientific">Trichinella spiralis</name>
    <name type="common">Trichina worm</name>
    <dbReference type="NCBI Taxonomy" id="6334"/>
    <lineage>
        <taxon>Eukaryota</taxon>
        <taxon>Metazoa</taxon>
        <taxon>Ecdysozoa</taxon>
        <taxon>Nematoda</taxon>
        <taxon>Enoplea</taxon>
        <taxon>Dorylaimia</taxon>
        <taxon>Trichinellida</taxon>
        <taxon>Trichinellidae</taxon>
        <taxon>Trichinella</taxon>
    </lineage>
</organism>
<evidence type="ECO:0000313" key="3">
    <source>
        <dbReference type="Proteomes" id="UP001558632"/>
    </source>
</evidence>
<feature type="compositionally biased region" description="Polar residues" evidence="1">
    <location>
        <begin position="71"/>
        <end position="82"/>
    </location>
</feature>
<proteinExistence type="predicted"/>
<reference evidence="2 3" key="1">
    <citation type="submission" date="2024-07" db="EMBL/GenBank/DDBJ databases">
        <title>Enhanced genomic and transcriptomic resources for Trichinella pseudospiralis and T. spiralis underpin the discovery of pronounced molecular differences between stages and species.</title>
        <authorList>
            <person name="Pasi K.K."/>
            <person name="La Rosa G."/>
            <person name="Gomez-Morales M.A."/>
            <person name="Tosini F."/>
            <person name="Sumanam S."/>
            <person name="Young N.D."/>
            <person name="Chang B.C."/>
            <person name="Robin G.B."/>
        </authorList>
    </citation>
    <scope>NUCLEOTIDE SEQUENCE [LARGE SCALE GENOMIC DNA]</scope>
    <source>
        <strain evidence="2">ISS534</strain>
    </source>
</reference>
<protein>
    <submittedName>
        <fullName evidence="2">Inositol-tetrakisphosphate 1-kinase</fullName>
    </submittedName>
</protein>
<gene>
    <name evidence="2" type="ORF">TSPI_01790</name>
</gene>
<sequence length="161" mass="18297">MNNRQTQQRQVESELYAFISVFCLSFAMSDNHDDKDAANKEQNGEKSQTQMDEEASASSFSSSSTSEISTDGEQSNKVSFSNLVDVKDTPTDQLRPHRTQKGRLSPCNMRKRWVMAKIYKMGGHIRDRKTKSLIEIKPGTKMPEGNSKSKPPDDDYLFYSE</sequence>
<keyword evidence="3" id="KW-1185">Reference proteome</keyword>
<dbReference type="Proteomes" id="UP001558632">
    <property type="component" value="Unassembled WGS sequence"/>
</dbReference>
<feature type="region of interest" description="Disordered" evidence="1">
    <location>
        <begin position="32"/>
        <end position="105"/>
    </location>
</feature>
<name>A0ABR3KBD5_TRISP</name>
<dbReference type="EMBL" id="JBEUSY010000451">
    <property type="protein sequence ID" value="KAL1232212.1"/>
    <property type="molecule type" value="Genomic_DNA"/>
</dbReference>
<feature type="region of interest" description="Disordered" evidence="1">
    <location>
        <begin position="133"/>
        <end position="161"/>
    </location>
</feature>